<dbReference type="RefSeq" id="WP_162959327.1">
    <property type="nucleotide sequence ID" value="NZ_CP024087.1"/>
</dbReference>
<dbReference type="KEGG" id="mtua:CSH63_32265"/>
<organism evidence="1 2">
    <name type="scientific">Micromonospora tulbaghiae</name>
    <dbReference type="NCBI Taxonomy" id="479978"/>
    <lineage>
        <taxon>Bacteria</taxon>
        <taxon>Bacillati</taxon>
        <taxon>Actinomycetota</taxon>
        <taxon>Actinomycetes</taxon>
        <taxon>Micromonosporales</taxon>
        <taxon>Micromonosporaceae</taxon>
        <taxon>Micromonospora</taxon>
    </lineage>
</organism>
<protein>
    <submittedName>
        <fullName evidence="1">Uncharacterized protein</fullName>
    </submittedName>
</protein>
<proteinExistence type="predicted"/>
<dbReference type="AlphaFoldDB" id="A0A386WUY9"/>
<evidence type="ECO:0000313" key="2">
    <source>
        <dbReference type="Proteomes" id="UP000267804"/>
    </source>
</evidence>
<accession>A0A386WUY9</accession>
<dbReference type="Proteomes" id="UP000267804">
    <property type="component" value="Chromosome"/>
</dbReference>
<name>A0A386WUY9_9ACTN</name>
<dbReference type="EMBL" id="CP024087">
    <property type="protein sequence ID" value="AYF32031.1"/>
    <property type="molecule type" value="Genomic_DNA"/>
</dbReference>
<reference evidence="1 2" key="1">
    <citation type="submission" date="2017-10" db="EMBL/GenBank/DDBJ databases">
        <title>Integration of genomic and chemical information greatly accelerates assignment of the full stereostructure of myelolactone, a potent inhibitor of myeloma from a marine-derived Micromonospora.</title>
        <authorList>
            <person name="Kim M.C."/>
            <person name="Machado H."/>
            <person name="Jensen P.R."/>
            <person name="Fenical W."/>
        </authorList>
    </citation>
    <scope>NUCLEOTIDE SEQUENCE [LARGE SCALE GENOMIC DNA]</scope>
    <source>
        <strain evidence="1 2">CNY-010</strain>
    </source>
</reference>
<evidence type="ECO:0000313" key="1">
    <source>
        <dbReference type="EMBL" id="AYF32031.1"/>
    </source>
</evidence>
<gene>
    <name evidence="1" type="ORF">CSH63_32265</name>
</gene>
<sequence length="80" mass="8555">MLTDAEHTAMDLTAQLWNTLSAIADNGPARPGDLAELATHIHAIQHAILAQAAARAHPDRYRLMGGHPMQGVRIAGRTVP</sequence>